<dbReference type="AlphaFoldDB" id="A0A941AMP5"/>
<accession>A0A941AMP5</accession>
<keyword evidence="3" id="KW-1185">Reference proteome</keyword>
<dbReference type="NCBIfam" id="TIGR03083">
    <property type="entry name" value="maleylpyruvate isomerase family mycothiol-dependent enzyme"/>
    <property type="match status" value="1"/>
</dbReference>
<sequence length="268" mass="28896">MTDRADQPIKTLRAGADDLASFVRSRTPDDLARGSGASEWDVSQVLSHLGSGAEISLATLEGALAGGGAPEREWITGVWARWDGRSRTERAEAFLDANEALVSRLEGLDEETRERLRVPLWFPGDPLDLAGFVGMRLTEFTYHVWDVKVAFDPEAALDPAAVDLLVDNAGTLLRWAGKAEGLGGRRATIEVRLGSPERVFGLEIGEAVAVADVPAEPDAVLTAPAEWWLRLVSGRHAPEHTPANVELIGKSGGDALTIDDLRRVFPGF</sequence>
<gene>
    <name evidence="2" type="ORF">JOL79_27415</name>
</gene>
<dbReference type="Pfam" id="PF11716">
    <property type="entry name" value="MDMPI_N"/>
    <property type="match status" value="1"/>
</dbReference>
<evidence type="ECO:0000313" key="2">
    <source>
        <dbReference type="EMBL" id="MBP2707518.1"/>
    </source>
</evidence>
<evidence type="ECO:0000259" key="1">
    <source>
        <dbReference type="Pfam" id="PF11716"/>
    </source>
</evidence>
<reference evidence="2" key="1">
    <citation type="submission" date="2021-02" db="EMBL/GenBank/DDBJ databases">
        <title>Draft genome sequence of Microbispora sp. RL4-1S isolated from rice leaves in Thailand.</title>
        <authorList>
            <person name="Muangham S."/>
            <person name="Duangmal K."/>
        </authorList>
    </citation>
    <scope>NUCLEOTIDE SEQUENCE</scope>
    <source>
        <strain evidence="2">RL4-1S</strain>
    </source>
</reference>
<proteinExistence type="predicted"/>
<evidence type="ECO:0000313" key="3">
    <source>
        <dbReference type="Proteomes" id="UP000674234"/>
    </source>
</evidence>
<dbReference type="SUPFAM" id="SSF109854">
    <property type="entry name" value="DinB/YfiT-like putative metalloenzymes"/>
    <property type="match status" value="1"/>
</dbReference>
<dbReference type="InterPro" id="IPR024344">
    <property type="entry name" value="MDMPI_metal-binding"/>
</dbReference>
<keyword evidence="2" id="KW-0413">Isomerase</keyword>
<name>A0A941AMP5_9ACTN</name>
<dbReference type="InterPro" id="IPR034660">
    <property type="entry name" value="DinB/YfiT-like"/>
</dbReference>
<dbReference type="InterPro" id="IPR017517">
    <property type="entry name" value="Maleyloyr_isom"/>
</dbReference>
<dbReference type="Proteomes" id="UP000674234">
    <property type="component" value="Unassembled WGS sequence"/>
</dbReference>
<dbReference type="EMBL" id="JAFCNB010000020">
    <property type="protein sequence ID" value="MBP2707518.1"/>
    <property type="molecule type" value="Genomic_DNA"/>
</dbReference>
<feature type="domain" description="Mycothiol-dependent maleylpyruvate isomerase metal-binding" evidence="1">
    <location>
        <begin position="12"/>
        <end position="147"/>
    </location>
</feature>
<comment type="caution">
    <text evidence="2">The sequence shown here is derived from an EMBL/GenBank/DDBJ whole genome shotgun (WGS) entry which is preliminary data.</text>
</comment>
<protein>
    <submittedName>
        <fullName evidence="2">Maleylpyruvate isomerase family mycothiol-dependent enzyme</fullName>
    </submittedName>
</protein>
<dbReference type="GO" id="GO:0016853">
    <property type="term" value="F:isomerase activity"/>
    <property type="evidence" value="ECO:0007669"/>
    <property type="project" value="UniProtKB-KW"/>
</dbReference>
<organism evidence="2 3">
    <name type="scientific">Microbispora oryzae</name>
    <dbReference type="NCBI Taxonomy" id="2806554"/>
    <lineage>
        <taxon>Bacteria</taxon>
        <taxon>Bacillati</taxon>
        <taxon>Actinomycetota</taxon>
        <taxon>Actinomycetes</taxon>
        <taxon>Streptosporangiales</taxon>
        <taxon>Streptosporangiaceae</taxon>
        <taxon>Microbispora</taxon>
    </lineage>
</organism>
<dbReference type="Gene3D" id="1.20.120.450">
    <property type="entry name" value="dinb family like domain"/>
    <property type="match status" value="1"/>
</dbReference>
<dbReference type="RefSeq" id="WP_210158783.1">
    <property type="nucleotide sequence ID" value="NZ_JAFCNB010000020.1"/>
</dbReference>
<dbReference type="GO" id="GO:0046872">
    <property type="term" value="F:metal ion binding"/>
    <property type="evidence" value="ECO:0007669"/>
    <property type="project" value="InterPro"/>
</dbReference>